<dbReference type="InterPro" id="IPR036291">
    <property type="entry name" value="NAD(P)-bd_dom_sf"/>
</dbReference>
<dbReference type="Pfam" id="PF07993">
    <property type="entry name" value="NAD_binding_4"/>
    <property type="match status" value="1"/>
</dbReference>
<keyword evidence="1" id="KW-0444">Lipid biosynthesis</keyword>
<dbReference type="AlphaFoldDB" id="A0AAE1D2K3"/>
<evidence type="ECO:0000256" key="2">
    <source>
        <dbReference type="SAM" id="MobiDB-lite"/>
    </source>
</evidence>
<feature type="compositionally biased region" description="Low complexity" evidence="2">
    <location>
        <begin position="241"/>
        <end position="253"/>
    </location>
</feature>
<evidence type="ECO:0000313" key="5">
    <source>
        <dbReference type="Proteomes" id="UP001283361"/>
    </source>
</evidence>
<dbReference type="GO" id="GO:0080019">
    <property type="term" value="F:alcohol-forming very long-chain fatty acyl-CoA reductase activity"/>
    <property type="evidence" value="ECO:0007669"/>
    <property type="project" value="InterPro"/>
</dbReference>
<dbReference type="Gene3D" id="3.40.50.720">
    <property type="entry name" value="NAD(P)-binding Rossmann-like Domain"/>
    <property type="match status" value="1"/>
</dbReference>
<gene>
    <name evidence="4" type="ORF">RRG08_006240</name>
</gene>
<keyword evidence="1" id="KW-0521">NADP</keyword>
<dbReference type="Proteomes" id="UP001283361">
    <property type="component" value="Unassembled WGS sequence"/>
</dbReference>
<dbReference type="GO" id="GO:0102965">
    <property type="term" value="F:alcohol-forming long-chain fatty acyl-CoA reductase activity"/>
    <property type="evidence" value="ECO:0007669"/>
    <property type="project" value="UniProtKB-EC"/>
</dbReference>
<evidence type="ECO:0000313" key="4">
    <source>
        <dbReference type="EMBL" id="KAK3753853.1"/>
    </source>
</evidence>
<reference evidence="4" key="1">
    <citation type="journal article" date="2023" name="G3 (Bethesda)">
        <title>A reference genome for the long-term kleptoplast-retaining sea slug Elysia crispata morphotype clarki.</title>
        <authorList>
            <person name="Eastman K.E."/>
            <person name="Pendleton A.L."/>
            <person name="Shaikh M.A."/>
            <person name="Suttiyut T."/>
            <person name="Ogas R."/>
            <person name="Tomko P."/>
            <person name="Gavelis G."/>
            <person name="Widhalm J.R."/>
            <person name="Wisecaver J.H."/>
        </authorList>
    </citation>
    <scope>NUCLEOTIDE SEQUENCE</scope>
    <source>
        <strain evidence="4">ECLA1</strain>
    </source>
</reference>
<evidence type="ECO:0000256" key="1">
    <source>
        <dbReference type="RuleBase" id="RU363097"/>
    </source>
</evidence>
<organism evidence="4 5">
    <name type="scientific">Elysia crispata</name>
    <name type="common">lettuce slug</name>
    <dbReference type="NCBI Taxonomy" id="231223"/>
    <lineage>
        <taxon>Eukaryota</taxon>
        <taxon>Metazoa</taxon>
        <taxon>Spiralia</taxon>
        <taxon>Lophotrochozoa</taxon>
        <taxon>Mollusca</taxon>
        <taxon>Gastropoda</taxon>
        <taxon>Heterobranchia</taxon>
        <taxon>Euthyneura</taxon>
        <taxon>Panpulmonata</taxon>
        <taxon>Sacoglossa</taxon>
        <taxon>Placobranchoidea</taxon>
        <taxon>Plakobranchidae</taxon>
        <taxon>Elysia</taxon>
    </lineage>
</organism>
<accession>A0AAE1D2K3</accession>
<feature type="compositionally biased region" description="Low complexity" evidence="2">
    <location>
        <begin position="210"/>
        <end position="230"/>
    </location>
</feature>
<dbReference type="GO" id="GO:0035336">
    <property type="term" value="P:long-chain fatty-acyl-CoA metabolic process"/>
    <property type="evidence" value="ECO:0007669"/>
    <property type="project" value="TreeGrafter"/>
</dbReference>
<comment type="caution">
    <text evidence="4">The sequence shown here is derived from an EMBL/GenBank/DDBJ whole genome shotgun (WGS) entry which is preliminary data.</text>
</comment>
<feature type="domain" description="Thioester reductase (TE)" evidence="3">
    <location>
        <begin position="284"/>
        <end position="335"/>
    </location>
</feature>
<feature type="compositionally biased region" description="Low complexity" evidence="2">
    <location>
        <begin position="122"/>
        <end position="135"/>
    </location>
</feature>
<sequence length="343" mass="36660">MANVSAEEMKTVSERMAIKSIKDRVSFSLLVEYFSPKRSPSVETSQQVRMSKRSNRAQKTAKSSPPSFISPSVNQKIEQKKSLDATNSESAPVEISIPSTQSDFTVKIIADESLTNHESSENHTSNTNGNNSIGSLTPGHDSLDSETTIAKMPASAVELVEGAASPAESRSPPPADVLTNGHHHEAVDEERDAPAPTRVTSAKDYEVVQPSKSPLSPVSSPSPSCSPSPSLAQQYAQRCLSPAASPARRASPSPRHRTRTTSSTSSTSGEVSVPMFFTGKGILVTGATGFIGKVLIEKLLRCCPDLACVYCLIRPKNKQAIETRLEDITSSKVSQVTFDITGS</sequence>
<name>A0AAE1D2K3_9GAST</name>
<comment type="similarity">
    <text evidence="1">Belongs to the fatty acyl-CoA reductase family.</text>
</comment>
<comment type="catalytic activity">
    <reaction evidence="1">
        <text>a long-chain fatty acyl-CoA + 2 NADPH + 2 H(+) = a long-chain primary fatty alcohol + 2 NADP(+) + CoA</text>
        <dbReference type="Rhea" id="RHEA:52716"/>
        <dbReference type="ChEBI" id="CHEBI:15378"/>
        <dbReference type="ChEBI" id="CHEBI:57287"/>
        <dbReference type="ChEBI" id="CHEBI:57783"/>
        <dbReference type="ChEBI" id="CHEBI:58349"/>
        <dbReference type="ChEBI" id="CHEBI:77396"/>
        <dbReference type="ChEBI" id="CHEBI:83139"/>
        <dbReference type="EC" id="1.2.1.84"/>
    </reaction>
</comment>
<dbReference type="InterPro" id="IPR013120">
    <property type="entry name" value="FAR_NAD-bd"/>
</dbReference>
<keyword evidence="5" id="KW-1185">Reference proteome</keyword>
<dbReference type="PANTHER" id="PTHR11011:SF45">
    <property type="entry name" value="FATTY ACYL-COA REDUCTASE CG8306-RELATED"/>
    <property type="match status" value="1"/>
</dbReference>
<evidence type="ECO:0000259" key="3">
    <source>
        <dbReference type="Pfam" id="PF07993"/>
    </source>
</evidence>
<dbReference type="GO" id="GO:0005777">
    <property type="term" value="C:peroxisome"/>
    <property type="evidence" value="ECO:0007669"/>
    <property type="project" value="TreeGrafter"/>
</dbReference>
<dbReference type="InterPro" id="IPR026055">
    <property type="entry name" value="FAR"/>
</dbReference>
<feature type="region of interest" description="Disordered" evidence="2">
    <location>
        <begin position="37"/>
        <end position="270"/>
    </location>
</feature>
<feature type="compositionally biased region" description="Polar residues" evidence="2">
    <location>
        <begin position="57"/>
        <end position="76"/>
    </location>
</feature>
<keyword evidence="1" id="KW-0560">Oxidoreductase</keyword>
<dbReference type="SUPFAM" id="SSF51735">
    <property type="entry name" value="NAD(P)-binding Rossmann-fold domains"/>
    <property type="match status" value="1"/>
</dbReference>
<protein>
    <recommendedName>
        <fullName evidence="1">Fatty acyl-CoA reductase</fullName>
        <ecNumber evidence="1">1.2.1.84</ecNumber>
    </recommendedName>
</protein>
<comment type="function">
    <text evidence="1">Catalyzes the reduction of fatty acyl-CoA to fatty alcohols.</text>
</comment>
<dbReference type="PANTHER" id="PTHR11011">
    <property type="entry name" value="MALE STERILITY PROTEIN 2-RELATED"/>
    <property type="match status" value="1"/>
</dbReference>
<dbReference type="EC" id="1.2.1.84" evidence="1"/>
<proteinExistence type="inferred from homology"/>
<keyword evidence="1" id="KW-0443">Lipid metabolism</keyword>
<dbReference type="EMBL" id="JAWDGP010005687">
    <property type="protein sequence ID" value="KAK3753853.1"/>
    <property type="molecule type" value="Genomic_DNA"/>
</dbReference>